<gene>
    <name evidence="3" type="ORF">g.48146</name>
</gene>
<reference evidence="3" key="1">
    <citation type="submission" date="2015-11" db="EMBL/GenBank/DDBJ databases">
        <title>De novo transcriptome assembly of four potential Pierce s Disease insect vectors from Arizona vineyards.</title>
        <authorList>
            <person name="Tassone E.E."/>
        </authorList>
    </citation>
    <scope>NUCLEOTIDE SEQUENCE</scope>
</reference>
<evidence type="ECO:0000259" key="2">
    <source>
        <dbReference type="Pfam" id="PF00107"/>
    </source>
</evidence>
<dbReference type="InterPro" id="IPR013149">
    <property type="entry name" value="ADH-like_C"/>
</dbReference>
<keyword evidence="1" id="KW-0560">Oxidoreductase</keyword>
<organism evidence="3">
    <name type="scientific">Cuerna arida</name>
    <dbReference type="NCBI Taxonomy" id="1464854"/>
    <lineage>
        <taxon>Eukaryota</taxon>
        <taxon>Metazoa</taxon>
        <taxon>Ecdysozoa</taxon>
        <taxon>Arthropoda</taxon>
        <taxon>Hexapoda</taxon>
        <taxon>Insecta</taxon>
        <taxon>Pterygota</taxon>
        <taxon>Neoptera</taxon>
        <taxon>Paraneoptera</taxon>
        <taxon>Hemiptera</taxon>
        <taxon>Auchenorrhyncha</taxon>
        <taxon>Membracoidea</taxon>
        <taxon>Cicadellidae</taxon>
        <taxon>Cicadellinae</taxon>
        <taxon>Proconiini</taxon>
        <taxon>Cuerna</taxon>
    </lineage>
</organism>
<feature type="non-terminal residue" evidence="3">
    <location>
        <position position="1"/>
    </location>
</feature>
<protein>
    <recommendedName>
        <fullName evidence="2">Alcohol dehydrogenase-like C-terminal domain-containing protein</fullName>
    </recommendedName>
</protein>
<dbReference type="InterPro" id="IPR052100">
    <property type="entry name" value="SV-ATPase_mito-regulator"/>
</dbReference>
<dbReference type="PANTHER" id="PTHR44054:SF1">
    <property type="entry name" value="SYNAPTIC VESICLE MEMBRANE PROTEIN VAT-1 HOMOLOG"/>
    <property type="match status" value="1"/>
</dbReference>
<proteinExistence type="predicted"/>
<dbReference type="Gene3D" id="3.40.50.720">
    <property type="entry name" value="NAD(P)-binding Rossmann-like Domain"/>
    <property type="match status" value="1"/>
</dbReference>
<evidence type="ECO:0000256" key="1">
    <source>
        <dbReference type="ARBA" id="ARBA00023002"/>
    </source>
</evidence>
<dbReference type="PANTHER" id="PTHR44054">
    <property type="entry name" value="SYNAPTIC VESICLE MEMBRANE PROTEIN VAT-1 HOMOLOG-LIKE"/>
    <property type="match status" value="1"/>
</dbReference>
<dbReference type="Pfam" id="PF00107">
    <property type="entry name" value="ADH_zinc_N"/>
    <property type="match status" value="1"/>
</dbReference>
<accession>A0A1B6FJH1</accession>
<dbReference type="AlphaFoldDB" id="A0A1B6FJH1"/>
<sequence length="124" mass="13857">FCLMELGCLKPSENVLLHSCAGGVGWAATQIAKRVENVTVYGLTSHTKRDSVLQNGVDYVFDYDTFDQTYKMANQNGFDLVLDNNSMESTSASYANLRPFGRLVVIGANHLIRNDRKISAWDYL</sequence>
<dbReference type="GO" id="GO:0016491">
    <property type="term" value="F:oxidoreductase activity"/>
    <property type="evidence" value="ECO:0007669"/>
    <property type="project" value="UniProtKB-KW"/>
</dbReference>
<dbReference type="InterPro" id="IPR036291">
    <property type="entry name" value="NAD(P)-bd_dom_sf"/>
</dbReference>
<evidence type="ECO:0000313" key="3">
    <source>
        <dbReference type="EMBL" id="JAS50346.1"/>
    </source>
</evidence>
<name>A0A1B6FJH1_9HEMI</name>
<feature type="non-terminal residue" evidence="3">
    <location>
        <position position="124"/>
    </location>
</feature>
<dbReference type="EMBL" id="GECZ01019423">
    <property type="protein sequence ID" value="JAS50346.1"/>
    <property type="molecule type" value="Transcribed_RNA"/>
</dbReference>
<feature type="domain" description="Alcohol dehydrogenase-like C-terminal" evidence="2">
    <location>
        <begin position="23"/>
        <end position="109"/>
    </location>
</feature>
<dbReference type="SUPFAM" id="SSF51735">
    <property type="entry name" value="NAD(P)-binding Rossmann-fold domains"/>
    <property type="match status" value="1"/>
</dbReference>